<proteinExistence type="predicted"/>
<dbReference type="PROSITE" id="PS50893">
    <property type="entry name" value="ABC_TRANSPORTER_2"/>
    <property type="match status" value="2"/>
</dbReference>
<dbReference type="InterPro" id="IPR050107">
    <property type="entry name" value="ABC_carbohydrate_import_ATPase"/>
</dbReference>
<feature type="domain" description="ABC transporter" evidence="3">
    <location>
        <begin position="8"/>
        <end position="241"/>
    </location>
</feature>
<dbReference type="Pfam" id="PF00005">
    <property type="entry name" value="ABC_tran"/>
    <property type="match status" value="2"/>
</dbReference>
<dbReference type="SUPFAM" id="SSF52540">
    <property type="entry name" value="P-loop containing nucleoside triphosphate hydrolases"/>
    <property type="match status" value="2"/>
</dbReference>
<dbReference type="RefSeq" id="WP_154765630.1">
    <property type="nucleotide sequence ID" value="NZ_WMBT01000010.1"/>
</dbReference>
<evidence type="ECO:0000313" key="4">
    <source>
        <dbReference type="EMBL" id="MTE01561.1"/>
    </source>
</evidence>
<comment type="caution">
    <text evidence="4">The sequence shown here is derived from an EMBL/GenBank/DDBJ whole genome shotgun (WGS) entry which is preliminary data.</text>
</comment>
<feature type="domain" description="ABC transporter" evidence="3">
    <location>
        <begin position="263"/>
        <end position="508"/>
    </location>
</feature>
<evidence type="ECO:0000313" key="5">
    <source>
        <dbReference type="Proteomes" id="UP000481417"/>
    </source>
</evidence>
<protein>
    <submittedName>
        <fullName evidence="4">ATP-binding cassette domain-containing protein</fullName>
    </submittedName>
</protein>
<dbReference type="CDD" id="cd03216">
    <property type="entry name" value="ABC_Carb_Monos_I"/>
    <property type="match status" value="1"/>
</dbReference>
<evidence type="ECO:0000259" key="3">
    <source>
        <dbReference type="PROSITE" id="PS50893"/>
    </source>
</evidence>
<evidence type="ECO:0000256" key="1">
    <source>
        <dbReference type="ARBA" id="ARBA00022741"/>
    </source>
</evidence>
<dbReference type="EMBL" id="WMBT01000010">
    <property type="protein sequence ID" value="MTE01561.1"/>
    <property type="molecule type" value="Genomic_DNA"/>
</dbReference>
<accession>A0A6L6HTI7</accession>
<dbReference type="PANTHER" id="PTHR43790">
    <property type="entry name" value="CARBOHYDRATE TRANSPORT ATP-BINDING PROTEIN MG119-RELATED"/>
    <property type="match status" value="1"/>
</dbReference>
<evidence type="ECO:0000256" key="2">
    <source>
        <dbReference type="ARBA" id="ARBA00022840"/>
    </source>
</evidence>
<dbReference type="InterPro" id="IPR017871">
    <property type="entry name" value="ABC_transporter-like_CS"/>
</dbReference>
<dbReference type="InterPro" id="IPR003593">
    <property type="entry name" value="AAA+_ATPase"/>
</dbReference>
<keyword evidence="2 4" id="KW-0067">ATP-binding</keyword>
<name>A0A6L6HTI7_9RHOB</name>
<gene>
    <name evidence="4" type="ORF">GIY56_14835</name>
</gene>
<dbReference type="AlphaFoldDB" id="A0A6L6HTI7"/>
<reference evidence="4 5" key="1">
    <citation type="submission" date="2019-11" db="EMBL/GenBank/DDBJ databases">
        <authorList>
            <person name="Lang L."/>
        </authorList>
    </citation>
    <scope>NUCLEOTIDE SEQUENCE [LARGE SCALE GENOMIC DNA]</scope>
    <source>
        <strain evidence="4 5">YIM 132242</strain>
    </source>
</reference>
<organism evidence="4 5">
    <name type="scientific">Paracoccus lichenicola</name>
    <dbReference type="NCBI Taxonomy" id="2665644"/>
    <lineage>
        <taxon>Bacteria</taxon>
        <taxon>Pseudomonadati</taxon>
        <taxon>Pseudomonadota</taxon>
        <taxon>Alphaproteobacteria</taxon>
        <taxon>Rhodobacterales</taxon>
        <taxon>Paracoccaceae</taxon>
        <taxon>Paracoccus</taxon>
    </lineage>
</organism>
<dbReference type="GO" id="GO:0016887">
    <property type="term" value="F:ATP hydrolysis activity"/>
    <property type="evidence" value="ECO:0007669"/>
    <property type="project" value="InterPro"/>
</dbReference>
<dbReference type="PROSITE" id="PS00211">
    <property type="entry name" value="ABC_TRANSPORTER_1"/>
    <property type="match status" value="1"/>
</dbReference>
<dbReference type="InterPro" id="IPR027417">
    <property type="entry name" value="P-loop_NTPase"/>
</dbReference>
<keyword evidence="5" id="KW-1185">Reference proteome</keyword>
<dbReference type="Proteomes" id="UP000481417">
    <property type="component" value="Unassembled WGS sequence"/>
</dbReference>
<keyword evidence="1" id="KW-0547">Nucleotide-binding</keyword>
<dbReference type="PANTHER" id="PTHR43790:SF4">
    <property type="entry name" value="GUANOSINE IMPORT ATP-BINDING PROTEIN NUPO"/>
    <property type="match status" value="1"/>
</dbReference>
<dbReference type="SMART" id="SM00382">
    <property type="entry name" value="AAA"/>
    <property type="match status" value="2"/>
</dbReference>
<sequence length="521" mass="55346">MKPAVPIVALDQVTKRFPGVVANDRISLAFQAGEVHALLGENGAGKSTLISMLAGIQRPDEGAILIDGQAVALSSPGHALRLGIGTVYQHRMLVPTLTVAENLLLGTPWWQRPRRAAVAERFRRDARAFGIDVPPEARVDGLSLGEQQQVEIIRALWRGGRVLVLDEPTSMLSPQGVEELGAMMRRMAAQGVSIIFITHHLTEALAFGDRVSVLRGGRCAGGIGTAEFGALPRPALMERVVGMMFGTAVANTNALAAPSLALPRAGDATMLEVSDLSGQAFRDIRFDVRAGEIFGIAGVDGNGQTPLVQALAGQIPSRGRVMLGGQDLQGRSIRQRHGMGLRYVTDDRGGEGTVATLPVSLNLLLKDLGRAPFWKQGFAERRAIQAHASARMREFDVRAPSTETPIGKLSGGNIQKALLARELAGSPRLIIYNKPTHGLDLRNIEATRARIRETAQAGLATVLVSTDLSEVLALSHRVGVMLRGRMVGIVGNGPDARDRVGRLMAGLPESAAEDAAGEAAA</sequence>
<dbReference type="InterPro" id="IPR003439">
    <property type="entry name" value="ABC_transporter-like_ATP-bd"/>
</dbReference>
<dbReference type="GO" id="GO:0005524">
    <property type="term" value="F:ATP binding"/>
    <property type="evidence" value="ECO:0007669"/>
    <property type="project" value="UniProtKB-KW"/>
</dbReference>
<dbReference type="Gene3D" id="3.40.50.300">
    <property type="entry name" value="P-loop containing nucleotide triphosphate hydrolases"/>
    <property type="match status" value="2"/>
</dbReference>
<dbReference type="CDD" id="cd03215">
    <property type="entry name" value="ABC_Carb_Monos_II"/>
    <property type="match status" value="1"/>
</dbReference>